<keyword evidence="2" id="KW-1185">Reference proteome</keyword>
<dbReference type="Proteomes" id="UP000827986">
    <property type="component" value="Unassembled WGS sequence"/>
</dbReference>
<proteinExistence type="predicted"/>
<dbReference type="EMBL" id="JAHDVG010000483">
    <property type="protein sequence ID" value="KAH1170782.1"/>
    <property type="molecule type" value="Genomic_DNA"/>
</dbReference>
<protein>
    <submittedName>
        <fullName evidence="1">Uncharacterized protein</fullName>
    </submittedName>
</protein>
<gene>
    <name evidence="1" type="ORF">KIL84_006400</name>
</gene>
<reference evidence="1" key="1">
    <citation type="submission" date="2021-09" db="EMBL/GenBank/DDBJ databases">
        <title>The genome of Mauremys mutica provides insights into the evolution of semi-aquatic lifestyle.</title>
        <authorList>
            <person name="Gong S."/>
            <person name="Gao Y."/>
        </authorList>
    </citation>
    <scope>NUCLEOTIDE SEQUENCE</scope>
    <source>
        <strain evidence="1">MM-2020</strain>
        <tissue evidence="1">Muscle</tissue>
    </source>
</reference>
<dbReference type="AlphaFoldDB" id="A0A9D3WZ93"/>
<sequence length="139" mass="15611">MNNVCPTPSLPLKLKPNVSSSSVNNSGVDGTAKIFAHNSKCDADRKHCHLDAVLSHGPTSNRKCCERRIADRKIGKHFTSVWMRIKGSLEMLLVFIDLKHVLDTDSKIQCRYHDRIHIGDYILGDYVGCDIWLCGAKVY</sequence>
<organism evidence="1 2">
    <name type="scientific">Mauremys mutica</name>
    <name type="common">yellowpond turtle</name>
    <dbReference type="NCBI Taxonomy" id="74926"/>
    <lineage>
        <taxon>Eukaryota</taxon>
        <taxon>Metazoa</taxon>
        <taxon>Chordata</taxon>
        <taxon>Craniata</taxon>
        <taxon>Vertebrata</taxon>
        <taxon>Euteleostomi</taxon>
        <taxon>Archelosauria</taxon>
        <taxon>Testudinata</taxon>
        <taxon>Testudines</taxon>
        <taxon>Cryptodira</taxon>
        <taxon>Durocryptodira</taxon>
        <taxon>Testudinoidea</taxon>
        <taxon>Geoemydidae</taxon>
        <taxon>Geoemydinae</taxon>
        <taxon>Mauremys</taxon>
    </lineage>
</organism>
<name>A0A9D3WZ93_9SAUR</name>
<accession>A0A9D3WZ93</accession>
<evidence type="ECO:0000313" key="1">
    <source>
        <dbReference type="EMBL" id="KAH1170782.1"/>
    </source>
</evidence>
<comment type="caution">
    <text evidence="1">The sequence shown here is derived from an EMBL/GenBank/DDBJ whole genome shotgun (WGS) entry which is preliminary data.</text>
</comment>
<evidence type="ECO:0000313" key="2">
    <source>
        <dbReference type="Proteomes" id="UP000827986"/>
    </source>
</evidence>